<keyword evidence="2" id="KW-1185">Reference proteome</keyword>
<dbReference type="Proteomes" id="UP001303046">
    <property type="component" value="Unassembled WGS sequence"/>
</dbReference>
<accession>A0ABR1BP85</accession>
<organism evidence="1 2">
    <name type="scientific">Necator americanus</name>
    <name type="common">Human hookworm</name>
    <dbReference type="NCBI Taxonomy" id="51031"/>
    <lineage>
        <taxon>Eukaryota</taxon>
        <taxon>Metazoa</taxon>
        <taxon>Ecdysozoa</taxon>
        <taxon>Nematoda</taxon>
        <taxon>Chromadorea</taxon>
        <taxon>Rhabditida</taxon>
        <taxon>Rhabditina</taxon>
        <taxon>Rhabditomorpha</taxon>
        <taxon>Strongyloidea</taxon>
        <taxon>Ancylostomatidae</taxon>
        <taxon>Bunostominae</taxon>
        <taxon>Necator</taxon>
    </lineage>
</organism>
<gene>
    <name evidence="1" type="primary">Necator_chrI.g1033</name>
    <name evidence="1" type="ORF">RB195_004909</name>
</gene>
<comment type="caution">
    <text evidence="1">The sequence shown here is derived from an EMBL/GenBank/DDBJ whole genome shotgun (WGS) entry which is preliminary data.</text>
</comment>
<protein>
    <submittedName>
        <fullName evidence="1">Uncharacterized protein</fullName>
    </submittedName>
</protein>
<proteinExistence type="predicted"/>
<evidence type="ECO:0000313" key="1">
    <source>
        <dbReference type="EMBL" id="KAK6726896.1"/>
    </source>
</evidence>
<dbReference type="EMBL" id="JAVFWL010000001">
    <property type="protein sequence ID" value="KAK6726896.1"/>
    <property type="molecule type" value="Genomic_DNA"/>
</dbReference>
<evidence type="ECO:0000313" key="2">
    <source>
        <dbReference type="Proteomes" id="UP001303046"/>
    </source>
</evidence>
<reference evidence="1 2" key="1">
    <citation type="submission" date="2023-08" db="EMBL/GenBank/DDBJ databases">
        <title>A Necator americanus chromosomal reference genome.</title>
        <authorList>
            <person name="Ilik V."/>
            <person name="Petrzelkova K.J."/>
            <person name="Pardy F."/>
            <person name="Fuh T."/>
            <person name="Niatou-Singa F.S."/>
            <person name="Gouil Q."/>
            <person name="Baker L."/>
            <person name="Ritchie M.E."/>
            <person name="Jex A.R."/>
            <person name="Gazzola D."/>
            <person name="Li H."/>
            <person name="Toshio Fujiwara R."/>
            <person name="Zhan B."/>
            <person name="Aroian R.V."/>
            <person name="Pafco B."/>
            <person name="Schwarz E.M."/>
        </authorList>
    </citation>
    <scope>NUCLEOTIDE SEQUENCE [LARGE SCALE GENOMIC DNA]</scope>
    <source>
        <strain evidence="1 2">Aroian</strain>
        <tissue evidence="1">Whole animal</tissue>
    </source>
</reference>
<name>A0ABR1BP85_NECAM</name>
<sequence>MMDKYESSENKISARRFQTNNFPCAKPVKNHFGLIKRPNPQDRPQRTTIKKPGYRRQYPSIVGAKHESVASDGLKSVICAEDDAAIASFATYHCF</sequence>